<dbReference type="SUPFAM" id="SSF52540">
    <property type="entry name" value="P-loop containing nucleoside triphosphate hydrolases"/>
    <property type="match status" value="1"/>
</dbReference>
<organism evidence="2 3">
    <name type="scientific">Paenibacillus phoenicis</name>
    <dbReference type="NCBI Taxonomy" id="554117"/>
    <lineage>
        <taxon>Bacteria</taxon>
        <taxon>Bacillati</taxon>
        <taxon>Bacillota</taxon>
        <taxon>Bacilli</taxon>
        <taxon>Bacillales</taxon>
        <taxon>Paenibacillaceae</taxon>
        <taxon>Paenibacillus</taxon>
    </lineage>
</organism>
<dbReference type="Gene3D" id="3.40.50.300">
    <property type="entry name" value="P-loop containing nucleotide triphosphate hydrolases"/>
    <property type="match status" value="1"/>
</dbReference>
<dbReference type="InterPro" id="IPR027417">
    <property type="entry name" value="P-loop_NTPase"/>
</dbReference>
<dbReference type="Proteomes" id="UP001292216">
    <property type="component" value="Unassembled WGS sequence"/>
</dbReference>
<dbReference type="RefSeq" id="WP_157273520.1">
    <property type="nucleotide sequence ID" value="NZ_CBCSKM010000007.1"/>
</dbReference>
<reference evidence="2 3" key="1">
    <citation type="submission" date="2023-12" db="EMBL/GenBank/DDBJ databases">
        <title>Whole genome sequencing of Paenibacillus phoenicis isolated from the Phoenix Mars Lander spacecraft assembly facility.</title>
        <authorList>
            <person name="Garcia A."/>
            <person name="Venkateswaran K."/>
        </authorList>
    </citation>
    <scope>NUCLEOTIDE SEQUENCE [LARGE SCALE GENOMIC DNA]</scope>
    <source>
        <strain evidence="2 3">3PO2SA</strain>
    </source>
</reference>
<evidence type="ECO:0000259" key="1">
    <source>
        <dbReference type="Pfam" id="PF01656"/>
    </source>
</evidence>
<feature type="domain" description="CobQ/CobB/MinD/ParA nucleotide binding" evidence="1">
    <location>
        <begin position="143"/>
        <end position="343"/>
    </location>
</feature>
<dbReference type="InterPro" id="IPR002586">
    <property type="entry name" value="CobQ/CobB/MinD/ParA_Nub-bd_dom"/>
</dbReference>
<keyword evidence="3" id="KW-1185">Reference proteome</keyword>
<name>A0ABU5PFQ1_9BACL</name>
<proteinExistence type="predicted"/>
<gene>
    <name evidence="2" type="ORF">U9M73_01300</name>
</gene>
<comment type="caution">
    <text evidence="2">The sequence shown here is derived from an EMBL/GenBank/DDBJ whole genome shotgun (WGS) entry which is preliminary data.</text>
</comment>
<evidence type="ECO:0000313" key="3">
    <source>
        <dbReference type="Proteomes" id="UP001292216"/>
    </source>
</evidence>
<dbReference type="Gene3D" id="3.40.50.10850">
    <property type="entry name" value="Ntrc-like two-domain protein"/>
    <property type="match status" value="1"/>
</dbReference>
<accession>A0ABU5PFQ1</accession>
<protein>
    <recommendedName>
        <fullName evidence="1">CobQ/CobB/MinD/ParA nucleotide binding domain-containing protein</fullName>
    </recommendedName>
</protein>
<dbReference type="EMBL" id="JAYERP010000001">
    <property type="protein sequence ID" value="MEA3568632.1"/>
    <property type="molecule type" value="Genomic_DNA"/>
</dbReference>
<sequence>MLFLFSFSLKEGIKIPIKLVLAVQEEEYIEPFLQYVHASEFDRRLVVIAFSRKEAFAQYMLESGGEIDAVLGDPAFLEAAEAMKRPGLYFIELGEGGGSQHSGSLRVDKYQSLHQLLSAVIELVQGGSGKEVRIGGKPLVIGVYSTVGGCGKTTVALHLARQLATEGGKVFYLNLETIGSEPPFAGQSSKEGKPGLARLLYDLKAAEDRREPPRFPISAYAYRHPVLQGDTLAPPDNLNELLEMERKDTMELIEYIAGSGLYDSVIVDMDSFPDGRTEAVLERADRVVWIVTDDWGVMRKTGGWLTHLERTRPDFYRSLLKKTRFTLNRHTGKQLTDLPRPEMKLKATLSYIPAWSQGSRQGELLHSPLYQRDMIRLCRELQGEEPSFAGAGGIHDGGSGLHGPA</sequence>
<dbReference type="Pfam" id="PF01656">
    <property type="entry name" value="CbiA"/>
    <property type="match status" value="1"/>
</dbReference>
<evidence type="ECO:0000313" key="2">
    <source>
        <dbReference type="EMBL" id="MEA3568632.1"/>
    </source>
</evidence>